<keyword evidence="3" id="KW-1185">Reference proteome</keyword>
<dbReference type="Proteomes" id="UP001107558">
    <property type="component" value="Chromosome 3"/>
</dbReference>
<comment type="caution">
    <text evidence="2">The sequence shown here is derived from an EMBL/GenBank/DDBJ whole genome shotgun (WGS) entry which is preliminary data.</text>
</comment>
<evidence type="ECO:0000313" key="3">
    <source>
        <dbReference type="Proteomes" id="UP001107558"/>
    </source>
</evidence>
<organism evidence="2 3">
    <name type="scientific">Polypedilum vanderplanki</name>
    <name type="common">Sleeping chironomid midge</name>
    <dbReference type="NCBI Taxonomy" id="319348"/>
    <lineage>
        <taxon>Eukaryota</taxon>
        <taxon>Metazoa</taxon>
        <taxon>Ecdysozoa</taxon>
        <taxon>Arthropoda</taxon>
        <taxon>Hexapoda</taxon>
        <taxon>Insecta</taxon>
        <taxon>Pterygota</taxon>
        <taxon>Neoptera</taxon>
        <taxon>Endopterygota</taxon>
        <taxon>Diptera</taxon>
        <taxon>Nematocera</taxon>
        <taxon>Chironomoidea</taxon>
        <taxon>Chironomidae</taxon>
        <taxon>Chironominae</taxon>
        <taxon>Polypedilum</taxon>
        <taxon>Polypedilum</taxon>
    </lineage>
</organism>
<feature type="region of interest" description="Disordered" evidence="1">
    <location>
        <begin position="78"/>
        <end position="151"/>
    </location>
</feature>
<evidence type="ECO:0000313" key="2">
    <source>
        <dbReference type="EMBL" id="KAG5670041.1"/>
    </source>
</evidence>
<feature type="compositionally biased region" description="Basic residues" evidence="1">
    <location>
        <begin position="110"/>
        <end position="135"/>
    </location>
</feature>
<reference evidence="2" key="1">
    <citation type="submission" date="2021-03" db="EMBL/GenBank/DDBJ databases">
        <title>Chromosome level genome of the anhydrobiotic midge Polypedilum vanderplanki.</title>
        <authorList>
            <person name="Yoshida Y."/>
            <person name="Kikawada T."/>
            <person name="Gusev O."/>
        </authorList>
    </citation>
    <scope>NUCLEOTIDE SEQUENCE</scope>
    <source>
        <strain evidence="2">NIAS01</strain>
        <tissue evidence="2">Whole body or cell culture</tissue>
    </source>
</reference>
<name>A0A9J6BJI0_POLVA</name>
<sequence>MNCSCFVQTFESPEMMEEEIQQLETTSEPEMNINEQQNDEVFVETSSDQMIEDEPPLVLNDEPFVKISPIVKVIEFAKDDDDDEPSMLFPRRSERIRERNERKAADEKRKARRRSKIRNRSGSKRRNRSASKSRARITANRSRSRSQRRKK</sequence>
<feature type="compositionally biased region" description="Basic residues" evidence="1">
    <location>
        <begin position="142"/>
        <end position="151"/>
    </location>
</feature>
<proteinExistence type="predicted"/>
<dbReference type="EMBL" id="JADBJN010000003">
    <property type="protein sequence ID" value="KAG5670041.1"/>
    <property type="molecule type" value="Genomic_DNA"/>
</dbReference>
<evidence type="ECO:0000256" key="1">
    <source>
        <dbReference type="SAM" id="MobiDB-lite"/>
    </source>
</evidence>
<protein>
    <submittedName>
        <fullName evidence="2">Uncharacterized protein</fullName>
    </submittedName>
</protein>
<accession>A0A9J6BJI0</accession>
<feature type="compositionally biased region" description="Basic and acidic residues" evidence="1">
    <location>
        <begin position="91"/>
        <end position="109"/>
    </location>
</feature>
<gene>
    <name evidence="2" type="ORF">PVAND_000327</name>
</gene>
<dbReference type="AlphaFoldDB" id="A0A9J6BJI0"/>